<dbReference type="Gene3D" id="3.30.390.30">
    <property type="match status" value="1"/>
</dbReference>
<dbReference type="InterPro" id="IPR004099">
    <property type="entry name" value="Pyr_nucl-diS_OxRdtase_dimer"/>
</dbReference>
<evidence type="ECO:0000313" key="6">
    <source>
        <dbReference type="EMBL" id="UXN70954.1"/>
    </source>
</evidence>
<evidence type="ECO:0000259" key="4">
    <source>
        <dbReference type="Pfam" id="PF02852"/>
    </source>
</evidence>
<proteinExistence type="predicted"/>
<dbReference type="InterPro" id="IPR036188">
    <property type="entry name" value="FAD/NAD-bd_sf"/>
</dbReference>
<evidence type="ECO:0000256" key="3">
    <source>
        <dbReference type="ARBA" id="ARBA00022827"/>
    </source>
</evidence>
<feature type="domain" description="Pyridine nucleotide-disulphide oxidoreductase dimerisation" evidence="4">
    <location>
        <begin position="345"/>
        <end position="448"/>
    </location>
</feature>
<keyword evidence="2" id="KW-0285">Flavoprotein</keyword>
<dbReference type="EMBL" id="CP104965">
    <property type="protein sequence ID" value="UXN70954.1"/>
    <property type="molecule type" value="Genomic_DNA"/>
</dbReference>
<dbReference type="PRINTS" id="PR00368">
    <property type="entry name" value="FADPNR"/>
</dbReference>
<dbReference type="Pfam" id="PF07992">
    <property type="entry name" value="Pyr_redox_2"/>
    <property type="match status" value="1"/>
</dbReference>
<dbReference type="PANTHER" id="PTHR43014:SF2">
    <property type="entry name" value="MERCURIC REDUCTASE"/>
    <property type="match status" value="1"/>
</dbReference>
<dbReference type="InterPro" id="IPR016156">
    <property type="entry name" value="FAD/NAD-linked_Rdtase_dimer_sf"/>
</dbReference>
<dbReference type="Proteomes" id="UP001061862">
    <property type="component" value="Chromosome"/>
</dbReference>
<dbReference type="InterPro" id="IPR023753">
    <property type="entry name" value="FAD/NAD-binding_dom"/>
</dbReference>
<dbReference type="SUPFAM" id="SSF51905">
    <property type="entry name" value="FAD/NAD(P)-binding domain"/>
    <property type="match status" value="1"/>
</dbReference>
<dbReference type="SUPFAM" id="SSF55424">
    <property type="entry name" value="FAD/NAD-linked reductases, dimerisation (C-terminal) domain"/>
    <property type="match status" value="1"/>
</dbReference>
<organism evidence="6 7">
    <name type="scientific">Devosia neptuniae</name>
    <dbReference type="NCBI Taxonomy" id="191302"/>
    <lineage>
        <taxon>Bacteria</taxon>
        <taxon>Pseudomonadati</taxon>
        <taxon>Pseudomonadota</taxon>
        <taxon>Alphaproteobacteria</taxon>
        <taxon>Hyphomicrobiales</taxon>
        <taxon>Devosiaceae</taxon>
        <taxon>Devosia</taxon>
    </lineage>
</organism>
<keyword evidence="3" id="KW-0274">FAD</keyword>
<comment type="cofactor">
    <cofactor evidence="1">
        <name>FAD</name>
        <dbReference type="ChEBI" id="CHEBI:57692"/>
    </cofactor>
</comment>
<protein>
    <submittedName>
        <fullName evidence="6">NAD(P)/FAD-dependent oxidoreductase</fullName>
    </submittedName>
</protein>
<feature type="domain" description="FAD/NAD(P)-binding" evidence="5">
    <location>
        <begin position="8"/>
        <end position="319"/>
    </location>
</feature>
<evidence type="ECO:0000259" key="5">
    <source>
        <dbReference type="Pfam" id="PF07992"/>
    </source>
</evidence>
<keyword evidence="7" id="KW-1185">Reference proteome</keyword>
<dbReference type="PRINTS" id="PR00411">
    <property type="entry name" value="PNDRDTASEI"/>
</dbReference>
<dbReference type="Gene3D" id="3.50.50.60">
    <property type="entry name" value="FAD/NAD(P)-binding domain"/>
    <property type="match status" value="2"/>
</dbReference>
<dbReference type="Pfam" id="PF02852">
    <property type="entry name" value="Pyr_redox_dim"/>
    <property type="match status" value="1"/>
</dbReference>
<reference evidence="6 7" key="1">
    <citation type="submission" date="2022-09" db="EMBL/GenBank/DDBJ databases">
        <title>Interaction between co-microsymbionts with complementary sets of symbiotic genes in legume-rhizobium systems.</title>
        <authorList>
            <person name="Safronova V."/>
            <person name="Sazanova A."/>
            <person name="Afonin A."/>
            <person name="Chirak E."/>
        </authorList>
    </citation>
    <scope>NUCLEOTIDE SEQUENCE [LARGE SCALE GENOMIC DNA]</scope>
    <source>
        <strain evidence="6 7">A18/4-1</strain>
    </source>
</reference>
<gene>
    <name evidence="6" type="ORF">N8A98_07130</name>
</gene>
<evidence type="ECO:0000256" key="1">
    <source>
        <dbReference type="ARBA" id="ARBA00001974"/>
    </source>
</evidence>
<accession>A0ABY6CFD3</accession>
<sequence length="476" mass="49252">MADLQNPDICIIGAGALGIALALRARRLGASVLLIDRGAEEAGDPAQGRLVAATFAASAARAQDIRTAGALGLAHAEPKPNFKAIGEHAKALAASTAPRDAKERLIALGIDYRTGQPAFTGRQTLKLGDATLRPRHVILATGAKPIVPAIPGLNEIAYFTPDTIAGNSRKLSHLVVIGGDASAIELAQAYHRLGAMVTLVPQGEILSGFDREQVAILLRQLAEEGPEIVEGATVSAILPRRQGTGVELTHADGSTHSLDVSHVLVAMGRLPDLAGLRLDRAKVRFDKTRPAFLQLNPDGRTTNTRISAVGGAAGQGQPHAAARYGAIIIDGLFGTGASRLDSQAIPSFIQTAPGLASIGLVEGERPLPEGTLVLRASFAENDAARALGQTHGAAKLLASRNGKILGASIIGPGAGEVIAMLALAMERGMPASALAELVLPHPSLAAVLTQLGEAFLATRQPTTWGKRSQALRKLLG</sequence>
<evidence type="ECO:0000256" key="2">
    <source>
        <dbReference type="ARBA" id="ARBA00022630"/>
    </source>
</evidence>
<evidence type="ECO:0000313" key="7">
    <source>
        <dbReference type="Proteomes" id="UP001061862"/>
    </source>
</evidence>
<dbReference type="RefSeq" id="WP_262170265.1">
    <property type="nucleotide sequence ID" value="NZ_CP104965.1"/>
</dbReference>
<dbReference type="PANTHER" id="PTHR43014">
    <property type="entry name" value="MERCURIC REDUCTASE"/>
    <property type="match status" value="1"/>
</dbReference>
<name>A0ABY6CFD3_9HYPH</name>